<evidence type="ECO:0000313" key="2">
    <source>
        <dbReference type="Proteomes" id="UP000253509"/>
    </source>
</evidence>
<dbReference type="EMBL" id="QNSB01000004">
    <property type="protein sequence ID" value="RBP72075.1"/>
    <property type="molecule type" value="Genomic_DNA"/>
</dbReference>
<dbReference type="PANTHER" id="PTHR12526">
    <property type="entry name" value="GLYCOSYLTRANSFERASE"/>
    <property type="match status" value="1"/>
</dbReference>
<dbReference type="PANTHER" id="PTHR12526:SF627">
    <property type="entry name" value="D-RHAMNOSYLTRANSFERASE WBPZ"/>
    <property type="match status" value="1"/>
</dbReference>
<comment type="caution">
    <text evidence="1">The sequence shown here is derived from an EMBL/GenBank/DDBJ whole genome shotgun (WGS) entry which is preliminary data.</text>
</comment>
<accession>A0A366IJJ6</accession>
<gene>
    <name evidence="1" type="ORF">DFO65_10430</name>
</gene>
<dbReference type="SUPFAM" id="SSF53756">
    <property type="entry name" value="UDP-Glycosyltransferase/glycogen phosphorylase"/>
    <property type="match status" value="1"/>
</dbReference>
<protein>
    <submittedName>
        <fullName evidence="1">Glycosyl transferase family 1</fullName>
    </submittedName>
</protein>
<dbReference type="RefSeq" id="WP_113903637.1">
    <property type="nucleotide sequence ID" value="NZ_QNSB01000004.1"/>
</dbReference>
<sequence>MRILLWHVHGSWTDAFVHGRHEYLLPTDAERSAWGLGRGGRDWPDTAREVDIDMLTAADVDVVVLQRPEEIDEVRGRLDVDPGVDVPAVFVEHNTPRAHVPDTVHPLADRTDIPLAHVTHFNAVMWDNGRAPVTVIEHGIRDPGPLYTGELDRLAFVANEPVRRRRVLGTDIVESIAEAVPVDVFGIGSEKLGDAAPAHLVRTGPDGTARLAPHGDVPLADLHRRMARRRAYLHPVRWTSLGLSLLEAMHLGMPVIVLAATEAIRAVPAEAGLLTTDPRAMVEEARRLVADPARARDMGAAARAHALERYGLPRFLRDWDELLTSVAEAPALSASTPGS</sequence>
<keyword evidence="2" id="KW-1185">Reference proteome</keyword>
<dbReference type="Gene3D" id="3.40.50.2000">
    <property type="entry name" value="Glycogen Phosphorylase B"/>
    <property type="match status" value="1"/>
</dbReference>
<evidence type="ECO:0000313" key="1">
    <source>
        <dbReference type="EMBL" id="RBP72075.1"/>
    </source>
</evidence>
<name>A0A366IJJ6_9MICO</name>
<dbReference type="GO" id="GO:0016740">
    <property type="term" value="F:transferase activity"/>
    <property type="evidence" value="ECO:0007669"/>
    <property type="project" value="UniProtKB-KW"/>
</dbReference>
<dbReference type="AlphaFoldDB" id="A0A366IJJ6"/>
<dbReference type="Proteomes" id="UP000253509">
    <property type="component" value="Unassembled WGS sequence"/>
</dbReference>
<dbReference type="Pfam" id="PF13692">
    <property type="entry name" value="Glyco_trans_1_4"/>
    <property type="match status" value="1"/>
</dbReference>
<keyword evidence="1" id="KW-0808">Transferase</keyword>
<proteinExistence type="predicted"/>
<reference evidence="1 2" key="1">
    <citation type="submission" date="2018-06" db="EMBL/GenBank/DDBJ databases">
        <title>Freshwater and sediment microbial communities from various areas in North America, analyzing microbe dynamics in response to fracking.</title>
        <authorList>
            <person name="Lamendella R."/>
        </authorList>
    </citation>
    <scope>NUCLEOTIDE SEQUENCE [LARGE SCALE GENOMIC DNA]</scope>
    <source>
        <strain evidence="1 2">3b_TX</strain>
    </source>
</reference>
<organism evidence="1 2">
    <name type="scientific">Brevibacterium celere</name>
    <dbReference type="NCBI Taxonomy" id="225845"/>
    <lineage>
        <taxon>Bacteria</taxon>
        <taxon>Bacillati</taxon>
        <taxon>Actinomycetota</taxon>
        <taxon>Actinomycetes</taxon>
        <taxon>Micrococcales</taxon>
        <taxon>Brevibacteriaceae</taxon>
        <taxon>Brevibacterium</taxon>
    </lineage>
</organism>